<dbReference type="EMBL" id="FORX01000002">
    <property type="protein sequence ID" value="SFJ24842.1"/>
    <property type="molecule type" value="Genomic_DNA"/>
</dbReference>
<proteinExistence type="inferred from homology"/>
<dbReference type="InterPro" id="IPR000653">
    <property type="entry name" value="DegT/StrS_aminotransferase"/>
</dbReference>
<keyword evidence="6" id="KW-1185">Reference proteome</keyword>
<evidence type="ECO:0000313" key="5">
    <source>
        <dbReference type="EMBL" id="SFJ24842.1"/>
    </source>
</evidence>
<dbReference type="Proteomes" id="UP000198635">
    <property type="component" value="Unassembled WGS sequence"/>
</dbReference>
<accession>A0A1I3PTZ2</accession>
<dbReference type="Gene3D" id="3.90.1150.10">
    <property type="entry name" value="Aspartate Aminotransferase, domain 1"/>
    <property type="match status" value="1"/>
</dbReference>
<dbReference type="AlphaFoldDB" id="A0A1I3PTZ2"/>
<comment type="similarity">
    <text evidence="1 4">Belongs to the DegT/DnrJ/EryC1 family.</text>
</comment>
<evidence type="ECO:0000256" key="1">
    <source>
        <dbReference type="ARBA" id="ARBA00037999"/>
    </source>
</evidence>
<dbReference type="STRING" id="52560.SAMN04488082_102111"/>
<evidence type="ECO:0000256" key="4">
    <source>
        <dbReference type="RuleBase" id="RU004508"/>
    </source>
</evidence>
<dbReference type="InterPro" id="IPR015422">
    <property type="entry name" value="PyrdxlP-dep_Trfase_small"/>
</dbReference>
<evidence type="ECO:0000256" key="3">
    <source>
        <dbReference type="PIRSR" id="PIRSR000390-2"/>
    </source>
</evidence>
<protein>
    <submittedName>
        <fullName evidence="5">dTDP-4-amino-4,6-dideoxygalactose transaminase</fullName>
    </submittedName>
</protein>
<dbReference type="Gene3D" id="3.40.640.10">
    <property type="entry name" value="Type I PLP-dependent aspartate aminotransferase-like (Major domain)"/>
    <property type="match status" value="1"/>
</dbReference>
<dbReference type="Pfam" id="PF01041">
    <property type="entry name" value="DegT_DnrJ_EryC1"/>
    <property type="match status" value="2"/>
</dbReference>
<dbReference type="OrthoDB" id="5454373at2"/>
<evidence type="ECO:0000256" key="2">
    <source>
        <dbReference type="PIRSR" id="PIRSR000390-1"/>
    </source>
</evidence>
<dbReference type="GO" id="GO:0030170">
    <property type="term" value="F:pyridoxal phosphate binding"/>
    <property type="evidence" value="ECO:0007669"/>
    <property type="project" value="TreeGrafter"/>
</dbReference>
<dbReference type="InterPro" id="IPR015424">
    <property type="entry name" value="PyrdxlP-dep_Trfase"/>
</dbReference>
<dbReference type="PANTHER" id="PTHR30244:SF34">
    <property type="entry name" value="DTDP-4-AMINO-4,6-DIDEOXYGALACTOSE TRANSAMINASE"/>
    <property type="match status" value="1"/>
</dbReference>
<gene>
    <name evidence="5" type="ORF">SAMN04488082_102111</name>
</gene>
<organism evidence="5 6">
    <name type="scientific">Desulfomicrobium apsheronum</name>
    <dbReference type="NCBI Taxonomy" id="52560"/>
    <lineage>
        <taxon>Bacteria</taxon>
        <taxon>Pseudomonadati</taxon>
        <taxon>Thermodesulfobacteriota</taxon>
        <taxon>Desulfovibrionia</taxon>
        <taxon>Desulfovibrionales</taxon>
        <taxon>Desulfomicrobiaceae</taxon>
        <taxon>Desulfomicrobium</taxon>
    </lineage>
</organism>
<dbReference type="InterPro" id="IPR015421">
    <property type="entry name" value="PyrdxlP-dep_Trfase_major"/>
</dbReference>
<dbReference type="PIRSF" id="PIRSF000390">
    <property type="entry name" value="PLP_StrS"/>
    <property type="match status" value="1"/>
</dbReference>
<name>A0A1I3PTZ2_9BACT</name>
<evidence type="ECO:0000313" key="6">
    <source>
        <dbReference type="Proteomes" id="UP000198635"/>
    </source>
</evidence>
<reference evidence="6" key="1">
    <citation type="submission" date="2016-10" db="EMBL/GenBank/DDBJ databases">
        <authorList>
            <person name="Varghese N."/>
            <person name="Submissions S."/>
        </authorList>
    </citation>
    <scope>NUCLEOTIDE SEQUENCE [LARGE SCALE GENOMIC DNA]</scope>
    <source>
        <strain evidence="6">DSM 5918</strain>
    </source>
</reference>
<dbReference type="PANTHER" id="PTHR30244">
    <property type="entry name" value="TRANSAMINASE"/>
    <property type="match status" value="1"/>
</dbReference>
<dbReference type="SUPFAM" id="SSF53383">
    <property type="entry name" value="PLP-dependent transferases"/>
    <property type="match status" value="1"/>
</dbReference>
<feature type="modified residue" description="N6-(pyridoxal phosphate)lysine" evidence="3">
    <location>
        <position position="184"/>
    </location>
</feature>
<dbReference type="RefSeq" id="WP_092372593.1">
    <property type="nucleotide sequence ID" value="NZ_FORX01000002.1"/>
</dbReference>
<keyword evidence="3 4" id="KW-0663">Pyridoxal phosphate</keyword>
<dbReference type="GO" id="GO:0000271">
    <property type="term" value="P:polysaccharide biosynthetic process"/>
    <property type="evidence" value="ECO:0007669"/>
    <property type="project" value="TreeGrafter"/>
</dbReference>
<dbReference type="GO" id="GO:0008483">
    <property type="term" value="F:transaminase activity"/>
    <property type="evidence" value="ECO:0007669"/>
    <property type="project" value="TreeGrafter"/>
</dbReference>
<sequence length="412" mass="44486">MNGPYLRMLPPSASPLRPADIAAGVRAWMTGQGAESLRREVKRRFGARHVFFTTSGRAGLSASLRAMRTLCPQRDEVLLPAFTSFSVPSAVVNAGLKVGLYDLHPWTLAPDMVSLEKALNRKTLCVVACHLFGYPLDLRPLRELCRAHGAVLLDDAAQAMGARVGAELAGTMGDVGLFSLSRGKNITAVDGGIILTDREDLADAFGAMPALFAAVGRIRTARNLALALALMVMLHPRAYWLPASLPFLGIGRSVFDPDFSLEGLDAFRIGMARSVFDRLDALNEGRRSTAASLRETLREAPGVRVIQAADGTYPVYLRLPVLPVSGAWPGDFASRAKALGVIRSYPLALHHIPKLARYITSAGEYPTAEMLAENLLTLPTHGHVRDNDIKAIVRIFGELPLEKCAGFKEVAA</sequence>
<feature type="active site" description="Proton acceptor" evidence="2">
    <location>
        <position position="184"/>
    </location>
</feature>